<protein>
    <submittedName>
        <fullName evidence="10">Sulfate permease</fullName>
    </submittedName>
</protein>
<evidence type="ECO:0000256" key="7">
    <source>
        <dbReference type="ARBA" id="ARBA00054315"/>
    </source>
</evidence>
<keyword evidence="5 8" id="KW-1133">Transmembrane helix</keyword>
<dbReference type="PROSITE" id="PS01130">
    <property type="entry name" value="SLC26A"/>
    <property type="match status" value="1"/>
</dbReference>
<feature type="transmembrane region" description="Helical" evidence="8">
    <location>
        <begin position="94"/>
        <end position="111"/>
    </location>
</feature>
<evidence type="ECO:0000256" key="3">
    <source>
        <dbReference type="ARBA" id="ARBA00022448"/>
    </source>
</evidence>
<name>A0AAD4LVP7_9AGAM</name>
<evidence type="ECO:0000256" key="1">
    <source>
        <dbReference type="ARBA" id="ARBA00004141"/>
    </source>
</evidence>
<keyword evidence="4 8" id="KW-0812">Transmembrane</keyword>
<accession>A0AAD4LVP7</accession>
<evidence type="ECO:0000256" key="4">
    <source>
        <dbReference type="ARBA" id="ARBA00022692"/>
    </source>
</evidence>
<evidence type="ECO:0000313" key="11">
    <source>
        <dbReference type="Proteomes" id="UP001201163"/>
    </source>
</evidence>
<keyword evidence="6 8" id="KW-0472">Membrane</keyword>
<dbReference type="NCBIfam" id="TIGR00815">
    <property type="entry name" value="sulP"/>
    <property type="match status" value="1"/>
</dbReference>
<dbReference type="Proteomes" id="UP001201163">
    <property type="component" value="Unassembled WGS sequence"/>
</dbReference>
<dbReference type="CDD" id="cd07042">
    <property type="entry name" value="STAS_SulP_like_sulfate_transporter"/>
    <property type="match status" value="1"/>
</dbReference>
<dbReference type="InterPro" id="IPR036513">
    <property type="entry name" value="STAS_dom_sf"/>
</dbReference>
<dbReference type="AlphaFoldDB" id="A0AAD4LVP7"/>
<feature type="domain" description="STAS" evidence="9">
    <location>
        <begin position="531"/>
        <end position="657"/>
    </location>
</feature>
<comment type="similarity">
    <text evidence="2">Belongs to the SLC26A/SulP transporter (TC 2.A.53) family.</text>
</comment>
<dbReference type="Pfam" id="PF00916">
    <property type="entry name" value="Sulfate_transp"/>
    <property type="match status" value="1"/>
</dbReference>
<gene>
    <name evidence="10" type="ORF">EDB92DRAFT_1932149</name>
</gene>
<dbReference type="FunFam" id="3.30.750.24:FF:000046">
    <property type="entry name" value="Solute carrier family 26 (Sodium-independent sulfate anion transporter), member 11"/>
    <property type="match status" value="1"/>
</dbReference>
<dbReference type="InterPro" id="IPR011547">
    <property type="entry name" value="SLC26A/SulP_dom"/>
</dbReference>
<dbReference type="EMBL" id="JAKELL010000001">
    <property type="protein sequence ID" value="KAH9001726.1"/>
    <property type="molecule type" value="Genomic_DNA"/>
</dbReference>
<comment type="function">
    <text evidence="7">High affinity uptake of sulfate into the cell.</text>
</comment>
<feature type="transmembrane region" description="Helical" evidence="8">
    <location>
        <begin position="260"/>
        <end position="281"/>
    </location>
</feature>
<dbReference type="GO" id="GO:0008271">
    <property type="term" value="F:secondary active sulfate transmembrane transporter activity"/>
    <property type="evidence" value="ECO:0007669"/>
    <property type="project" value="InterPro"/>
</dbReference>
<dbReference type="InterPro" id="IPR001902">
    <property type="entry name" value="SLC26A/SulP_fam"/>
</dbReference>
<evidence type="ECO:0000256" key="8">
    <source>
        <dbReference type="SAM" id="Phobius"/>
    </source>
</evidence>
<dbReference type="InterPro" id="IPR018045">
    <property type="entry name" value="S04_transporter_CS"/>
</dbReference>
<proteinExistence type="inferred from homology"/>
<feature type="transmembrane region" description="Helical" evidence="8">
    <location>
        <begin position="147"/>
        <end position="169"/>
    </location>
</feature>
<dbReference type="Gene3D" id="3.30.750.24">
    <property type="entry name" value="STAS domain"/>
    <property type="match status" value="1"/>
</dbReference>
<keyword evidence="11" id="KW-1185">Reference proteome</keyword>
<feature type="transmembrane region" description="Helical" evidence="8">
    <location>
        <begin position="228"/>
        <end position="248"/>
    </location>
</feature>
<dbReference type="PANTHER" id="PTHR11814">
    <property type="entry name" value="SULFATE TRANSPORTER"/>
    <property type="match status" value="1"/>
</dbReference>
<feature type="transmembrane region" description="Helical" evidence="8">
    <location>
        <begin position="389"/>
        <end position="407"/>
    </location>
</feature>
<evidence type="ECO:0000256" key="5">
    <source>
        <dbReference type="ARBA" id="ARBA00022989"/>
    </source>
</evidence>
<dbReference type="PROSITE" id="PS50801">
    <property type="entry name" value="STAS"/>
    <property type="match status" value="1"/>
</dbReference>
<sequence length="757" mass="83207">MATERAKNLGKRIVEYPEDQPSVISSKDWVHNLARDPKDFAVQYLRRLFPILGWITRYNVGWLTGDIIAGLTVGMVLVPQSMSYATIATLPPEYGLYSAFVGVLTYCLFATSKDVSIGPVAVMSLQVSQIIKYIDQKHPNEWSGPEIATNVAFICGFIILGIGLLRLGWLVELIPVPAVAGFMTGSAINITVGQVPGLMGITGFDTRAATYHVIINTLKGLGRTKKDAAFGLVGLFFLYAIRMTCDYLTRRYPRRAKMFFFISAFRSAFVIVVLTFASWLYTRHRKSAKGTYPIKILQTVPRGLKHVGTPNIDSQLLSALAPKLPVATIILLLEHISIAKSFGRINGYKIDPNQELVAIGVTNTVGTAFGAYPATGSFSRSALKSKSGVRTPAAGILSGIIVLVALYGLTSAFFWIPTAGLSAVIIHAVADLVTKPPQVYKYWRISPLEFFIWVAAVLVTIFSTIENGIYVSLATSGALLIFRLAHPRGRFLGRVRVHANDSNTSHSRDVFVPLANNHVINPQIRVEPPPPGVLVYRLEETFLYPNCGVLNSEIVDYVKANVRRGTDVRLIPLSDRPWNDPGSRHGADSEWEENQSKPVLHSIVLDFSTASQVDTTSVQALIDTRKEIERWTDHPVEFHFASILSPWIRRSLVAAGFGYDYRIQSARPHDVAAIVPYDDPETRSPVSKDVEAVDVEARDSKGTSLYDNSYGAVRRGEAATVQIDTPYFHLDLAEAVAAAEANFLKLSPSTSSHSVGK</sequence>
<dbReference type="InterPro" id="IPR002645">
    <property type="entry name" value="STAS_dom"/>
</dbReference>
<feature type="transmembrane region" description="Helical" evidence="8">
    <location>
        <begin position="445"/>
        <end position="463"/>
    </location>
</feature>
<evidence type="ECO:0000259" key="9">
    <source>
        <dbReference type="PROSITE" id="PS50801"/>
    </source>
</evidence>
<evidence type="ECO:0000256" key="6">
    <source>
        <dbReference type="ARBA" id="ARBA00023136"/>
    </source>
</evidence>
<keyword evidence="3" id="KW-0813">Transport</keyword>
<reference evidence="10" key="1">
    <citation type="submission" date="2022-01" db="EMBL/GenBank/DDBJ databases">
        <title>Comparative genomics reveals a dynamic genome evolution in the ectomycorrhizal milk-cap (Lactarius) mushrooms.</title>
        <authorList>
            <consortium name="DOE Joint Genome Institute"/>
            <person name="Lebreton A."/>
            <person name="Tang N."/>
            <person name="Kuo A."/>
            <person name="LaButti K."/>
            <person name="Drula E."/>
            <person name="Barry K."/>
            <person name="Clum A."/>
            <person name="Lipzen A."/>
            <person name="Mousain D."/>
            <person name="Ng V."/>
            <person name="Wang R."/>
            <person name="Wang X."/>
            <person name="Dai Y."/>
            <person name="Henrissat B."/>
            <person name="Grigoriev I.V."/>
            <person name="Guerin-Laguette A."/>
            <person name="Yu F."/>
            <person name="Martin F.M."/>
        </authorList>
    </citation>
    <scope>NUCLEOTIDE SEQUENCE</scope>
    <source>
        <strain evidence="10">QP</strain>
    </source>
</reference>
<evidence type="ECO:0000313" key="10">
    <source>
        <dbReference type="EMBL" id="KAH9001726.1"/>
    </source>
</evidence>
<evidence type="ECO:0000256" key="2">
    <source>
        <dbReference type="ARBA" id="ARBA00008692"/>
    </source>
</evidence>
<comment type="caution">
    <text evidence="10">The sequence shown here is derived from an EMBL/GenBank/DDBJ whole genome shotgun (WGS) entry which is preliminary data.</text>
</comment>
<organism evidence="10 11">
    <name type="scientific">Lactarius akahatsu</name>
    <dbReference type="NCBI Taxonomy" id="416441"/>
    <lineage>
        <taxon>Eukaryota</taxon>
        <taxon>Fungi</taxon>
        <taxon>Dikarya</taxon>
        <taxon>Basidiomycota</taxon>
        <taxon>Agaricomycotina</taxon>
        <taxon>Agaricomycetes</taxon>
        <taxon>Russulales</taxon>
        <taxon>Russulaceae</taxon>
        <taxon>Lactarius</taxon>
    </lineage>
</organism>
<comment type="subcellular location">
    <subcellularLocation>
        <location evidence="1">Membrane</location>
        <topology evidence="1">Multi-pass membrane protein</topology>
    </subcellularLocation>
</comment>
<dbReference type="GO" id="GO:0016020">
    <property type="term" value="C:membrane"/>
    <property type="evidence" value="ECO:0007669"/>
    <property type="project" value="UniProtKB-SubCell"/>
</dbReference>
<dbReference type="GO" id="GO:1902434">
    <property type="term" value="P:sulfate import across plasma membrane"/>
    <property type="evidence" value="ECO:0007669"/>
    <property type="project" value="UniProtKB-ARBA"/>
</dbReference>